<name>A0AA86YVP8_PROST</name>
<dbReference type="AlphaFoldDB" id="A0AA86YVP8"/>
<reference evidence="2" key="2">
    <citation type="submission" date="2008-04" db="EMBL/GenBank/DDBJ databases">
        <title>Draft genome sequence of Providencia stuartii(ATCC 25827).</title>
        <authorList>
            <person name="Sudarsanam P."/>
            <person name="Ley R."/>
            <person name="Guruge J."/>
            <person name="Turnbaugh P.J."/>
            <person name="Mahowald M."/>
            <person name="Liep D."/>
            <person name="Gordon J."/>
        </authorList>
    </citation>
    <scope>NUCLEOTIDE SEQUENCE [LARGE SCALE GENOMIC DNA]</scope>
    <source>
        <strain evidence="2">ATCC 25827</strain>
    </source>
</reference>
<dbReference type="EMBL" id="ABJD02000101">
    <property type="protein sequence ID" value="EDU59359.1"/>
    <property type="molecule type" value="Genomic_DNA"/>
</dbReference>
<reference evidence="1 2" key="3">
    <citation type="submission" date="2008-05" db="EMBL/GenBank/DDBJ databases">
        <authorList>
            <person name="Fulton L."/>
            <person name="Clifton S."/>
            <person name="Fulton B."/>
            <person name="Xu J."/>
            <person name="Minx P."/>
            <person name="Pepin K.H."/>
            <person name="Johnson M."/>
            <person name="Thiruvilangam P."/>
            <person name="Bhonagiri V."/>
            <person name="Nash W.E."/>
            <person name="Mardis E.R."/>
            <person name="Wilson R.K."/>
        </authorList>
    </citation>
    <scope>NUCLEOTIDE SEQUENCE [LARGE SCALE GENOMIC DNA]</scope>
    <source>
        <strain evidence="1 2">ATCC 25827</strain>
    </source>
</reference>
<reference evidence="2" key="1">
    <citation type="submission" date="2008-04" db="EMBL/GenBank/DDBJ databases">
        <title>Draft genome sequence of Providencia stuartii (ATCC 25827).</title>
        <authorList>
            <person name="Sudarsanam P."/>
            <person name="Ley R."/>
            <person name="Guruge J."/>
            <person name="Turnbaugh P.J."/>
            <person name="Mahowald M."/>
            <person name="Liep D."/>
            <person name="Gordon J."/>
        </authorList>
    </citation>
    <scope>NUCLEOTIDE SEQUENCE [LARGE SCALE GENOMIC DNA]</scope>
    <source>
        <strain evidence="2">ATCC 25827</strain>
    </source>
</reference>
<proteinExistence type="predicted"/>
<protein>
    <recommendedName>
        <fullName evidence="3">HTH marR-type domain-containing protein</fullName>
    </recommendedName>
</protein>
<evidence type="ECO:0008006" key="3">
    <source>
        <dbReference type="Google" id="ProtNLM"/>
    </source>
</evidence>
<evidence type="ECO:0000313" key="1">
    <source>
        <dbReference type="EMBL" id="EDU59359.1"/>
    </source>
</evidence>
<dbReference type="InterPro" id="IPR036390">
    <property type="entry name" value="WH_DNA-bd_sf"/>
</dbReference>
<dbReference type="Proteomes" id="UP000004506">
    <property type="component" value="Unassembled WGS sequence"/>
</dbReference>
<organism evidence="1 2">
    <name type="scientific">Providencia stuartii ATCC 25827</name>
    <dbReference type="NCBI Taxonomy" id="471874"/>
    <lineage>
        <taxon>Bacteria</taxon>
        <taxon>Pseudomonadati</taxon>
        <taxon>Pseudomonadota</taxon>
        <taxon>Gammaproteobacteria</taxon>
        <taxon>Enterobacterales</taxon>
        <taxon>Morganellaceae</taxon>
        <taxon>Providencia</taxon>
    </lineage>
</organism>
<dbReference type="SUPFAM" id="SSF46785">
    <property type="entry name" value="Winged helix' DNA-binding domain"/>
    <property type="match status" value="1"/>
</dbReference>
<accession>A0AA86YVP8</accession>
<gene>
    <name evidence="1" type="ORF">PROSTU_02548</name>
</gene>
<comment type="caution">
    <text evidence="1">The sequence shown here is derived from an EMBL/GenBank/DDBJ whole genome shotgun (WGS) entry which is preliminary data.</text>
</comment>
<sequence>MVGLTQKALVMVHIENKLLQDMIETLKDTLECEVTDFKALSNNIGIDYVFEVNTERGIWIVPVEVKKQAYPRDVKHAIWIFNEFCQKYKYEQNVMPIFVAELISEGAREILKAHNIGYYELNGTFFVKNKQILIDIQRPRKRMTKTGGVDLFSDAREMVIHALLQSHGDWFSGEELSSFSDTSAYTVSGVLKELELREWVVKSNEGGRSQRRRLVNPTALLNAWTETIKQRKKNKFYGYIFASDIVDCVINIGHEVNSFDNNINWAITGALAANQASPLLTGVNVAEIIVPQGKAEIFAKSTGIKQAEKGYNVVVHEWTAAGLQFIKVKNGLPVASNFIQYLSLLDGKGRNAELAEQFRREILEM</sequence>
<evidence type="ECO:0000313" key="2">
    <source>
        <dbReference type="Proteomes" id="UP000004506"/>
    </source>
</evidence>